<dbReference type="Pfam" id="PF07715">
    <property type="entry name" value="Plug"/>
    <property type="match status" value="1"/>
</dbReference>
<dbReference type="GO" id="GO:0009279">
    <property type="term" value="C:cell outer membrane"/>
    <property type="evidence" value="ECO:0007669"/>
    <property type="project" value="UniProtKB-SubCell"/>
</dbReference>
<evidence type="ECO:0000256" key="11">
    <source>
        <dbReference type="PROSITE-ProRule" id="PRU01360"/>
    </source>
</evidence>
<keyword evidence="2 11" id="KW-0813">Transport</keyword>
<evidence type="ECO:0000313" key="15">
    <source>
        <dbReference type="EMBL" id="MSN96811.1"/>
    </source>
</evidence>
<evidence type="ECO:0000259" key="14">
    <source>
        <dbReference type="Pfam" id="PF07715"/>
    </source>
</evidence>
<dbReference type="InterPro" id="IPR036942">
    <property type="entry name" value="Beta-barrel_TonB_sf"/>
</dbReference>
<dbReference type="PANTHER" id="PTHR32552:SF81">
    <property type="entry name" value="TONB-DEPENDENT OUTER MEMBRANE RECEPTOR"/>
    <property type="match status" value="1"/>
</dbReference>
<keyword evidence="6" id="KW-0408">Iron</keyword>
<evidence type="ECO:0000256" key="4">
    <source>
        <dbReference type="ARBA" id="ARBA00022496"/>
    </source>
</evidence>
<keyword evidence="5 11" id="KW-0812">Transmembrane</keyword>
<sequence>MFREINSSTFTNSNPITFYINGIPQTNTYGYEAQFENVERIEVLRGPGGALYGKDSIGGVINIITKKPSNEWGGSIGAEYAEDNTIMTNLNLGGSIVDDILFLNLGGYFNKTDGWMTNTYNGSDVNDEKIYRFNTTLTYRPIDRLKLNLSLMVDRDKTGAYMPFGKVKELSRDKVKNSGFDVDTFYETDSITAGLNLEYDFNSVKFSSTTTYKEIDNIRRYDIDGTYGNKQDGFKIFQDAELDTFSQELKLSSLNSDKFRWVAGLYYEKEDTTHIRAGRQMAINQKNIESDTPMKSTANTYAIFGQGSYDILDNLTLTLGGRYQRIEKNINLKSYKYPIGMHLAQPSYTLNADTSWNKFLPKIALNYKINDSFNIYAGYSRGYLPGGFNRLTPTGDIDNNKFNSQISDNYEIGFRGFFLDDRLMFGANLFYMDIDDMHLFEIVGSGTSRIHRVSNGGKAKSQ</sequence>
<keyword evidence="8 12" id="KW-0798">TonB box</keyword>
<evidence type="ECO:0000256" key="2">
    <source>
        <dbReference type="ARBA" id="ARBA00022448"/>
    </source>
</evidence>
<evidence type="ECO:0000256" key="1">
    <source>
        <dbReference type="ARBA" id="ARBA00004571"/>
    </source>
</evidence>
<dbReference type="Proteomes" id="UP000476338">
    <property type="component" value="Unassembled WGS sequence"/>
</dbReference>
<dbReference type="SUPFAM" id="SSF56935">
    <property type="entry name" value="Porins"/>
    <property type="match status" value="1"/>
</dbReference>
<evidence type="ECO:0000256" key="12">
    <source>
        <dbReference type="RuleBase" id="RU003357"/>
    </source>
</evidence>
<gene>
    <name evidence="15" type="ORF">F1B92_06485</name>
</gene>
<feature type="domain" description="TonB-dependent receptor plug" evidence="14">
    <location>
        <begin position="12"/>
        <end position="60"/>
    </location>
</feature>
<dbReference type="InterPro" id="IPR012910">
    <property type="entry name" value="Plug_dom"/>
</dbReference>
<dbReference type="InterPro" id="IPR000531">
    <property type="entry name" value="Beta-barrel_TonB"/>
</dbReference>
<evidence type="ECO:0000256" key="7">
    <source>
        <dbReference type="ARBA" id="ARBA00023065"/>
    </source>
</evidence>
<evidence type="ECO:0000256" key="8">
    <source>
        <dbReference type="ARBA" id="ARBA00023077"/>
    </source>
</evidence>
<evidence type="ECO:0000256" key="6">
    <source>
        <dbReference type="ARBA" id="ARBA00023004"/>
    </source>
</evidence>
<dbReference type="InterPro" id="IPR039426">
    <property type="entry name" value="TonB-dep_rcpt-like"/>
</dbReference>
<proteinExistence type="inferred from homology"/>
<keyword evidence="15" id="KW-0675">Receptor</keyword>
<dbReference type="GO" id="GO:0006826">
    <property type="term" value="P:iron ion transport"/>
    <property type="evidence" value="ECO:0007669"/>
    <property type="project" value="UniProtKB-KW"/>
</dbReference>
<keyword evidence="10 11" id="KW-0998">Cell outer membrane</keyword>
<reference evidence="15 16" key="2">
    <citation type="submission" date="2020-03" db="EMBL/GenBank/DDBJ databases">
        <title>Campylobacter portucalensis sp. nov., a new species of Campylobacter isolated from the reproductive tract of bulls.</title>
        <authorList>
            <person name="Silva M.F."/>
            <person name="Pereira G."/>
            <person name="Carneiro C."/>
            <person name="Hemphill A."/>
            <person name="Mateus L."/>
            <person name="Lopes-Da-Costa L."/>
            <person name="Silva E."/>
        </authorList>
    </citation>
    <scope>NUCLEOTIDE SEQUENCE [LARGE SCALE GENOMIC DNA]</scope>
    <source>
        <strain evidence="15 16">FMV-PI01</strain>
    </source>
</reference>
<accession>A0A6L5WMB7</accession>
<keyword evidence="4" id="KW-0410">Iron transport</keyword>
<dbReference type="EMBL" id="VWSJ01000025">
    <property type="protein sequence ID" value="MSN96811.1"/>
    <property type="molecule type" value="Genomic_DNA"/>
</dbReference>
<dbReference type="AlphaFoldDB" id="A0A6L5WMB7"/>
<comment type="similarity">
    <text evidence="11 12">Belongs to the TonB-dependent receptor family.</text>
</comment>
<comment type="caution">
    <text evidence="15">The sequence shown here is derived from an EMBL/GenBank/DDBJ whole genome shotgun (WGS) entry which is preliminary data.</text>
</comment>
<keyword evidence="9 11" id="KW-0472">Membrane</keyword>
<organism evidence="15 16">
    <name type="scientific">Campylobacter portucalensis</name>
    <dbReference type="NCBI Taxonomy" id="2608384"/>
    <lineage>
        <taxon>Bacteria</taxon>
        <taxon>Pseudomonadati</taxon>
        <taxon>Campylobacterota</taxon>
        <taxon>Epsilonproteobacteria</taxon>
        <taxon>Campylobacterales</taxon>
        <taxon>Campylobacteraceae</taxon>
        <taxon>Campylobacter</taxon>
    </lineage>
</organism>
<keyword evidence="16" id="KW-1185">Reference proteome</keyword>
<feature type="domain" description="TonB-dependent receptor-like beta-barrel" evidence="13">
    <location>
        <begin position="179"/>
        <end position="462"/>
    </location>
</feature>
<reference evidence="15 16" key="1">
    <citation type="submission" date="2019-09" db="EMBL/GenBank/DDBJ databases">
        <authorList>
            <person name="Silva M."/>
            <person name="Pereira G."/>
            <person name="Lopes-Da-Costa L."/>
            <person name="Silva E."/>
        </authorList>
    </citation>
    <scope>NUCLEOTIDE SEQUENCE [LARGE SCALE GENOMIC DNA]</scope>
    <source>
        <strain evidence="15 16">FMV-PI01</strain>
    </source>
</reference>
<evidence type="ECO:0000256" key="5">
    <source>
        <dbReference type="ARBA" id="ARBA00022692"/>
    </source>
</evidence>
<evidence type="ECO:0000256" key="10">
    <source>
        <dbReference type="ARBA" id="ARBA00023237"/>
    </source>
</evidence>
<dbReference type="Pfam" id="PF00593">
    <property type="entry name" value="TonB_dep_Rec_b-barrel"/>
    <property type="match status" value="1"/>
</dbReference>
<evidence type="ECO:0000313" key="16">
    <source>
        <dbReference type="Proteomes" id="UP000476338"/>
    </source>
</evidence>
<evidence type="ECO:0000256" key="9">
    <source>
        <dbReference type="ARBA" id="ARBA00023136"/>
    </source>
</evidence>
<evidence type="ECO:0000256" key="3">
    <source>
        <dbReference type="ARBA" id="ARBA00022452"/>
    </source>
</evidence>
<keyword evidence="3 11" id="KW-1134">Transmembrane beta strand</keyword>
<comment type="subcellular location">
    <subcellularLocation>
        <location evidence="1 11">Cell outer membrane</location>
        <topology evidence="1 11">Multi-pass membrane protein</topology>
    </subcellularLocation>
</comment>
<dbReference type="PANTHER" id="PTHR32552">
    <property type="entry name" value="FERRICHROME IRON RECEPTOR-RELATED"/>
    <property type="match status" value="1"/>
</dbReference>
<protein>
    <submittedName>
        <fullName evidence="15">TonB-dependent receptor plug domain-containing protein</fullName>
    </submittedName>
</protein>
<name>A0A6L5WMB7_9BACT</name>
<dbReference type="Gene3D" id="2.40.170.20">
    <property type="entry name" value="TonB-dependent receptor, beta-barrel domain"/>
    <property type="match status" value="1"/>
</dbReference>
<dbReference type="PROSITE" id="PS52016">
    <property type="entry name" value="TONB_DEPENDENT_REC_3"/>
    <property type="match status" value="1"/>
</dbReference>
<evidence type="ECO:0000259" key="13">
    <source>
        <dbReference type="Pfam" id="PF00593"/>
    </source>
</evidence>
<keyword evidence="7" id="KW-0406">Ion transport</keyword>